<evidence type="ECO:0000313" key="1">
    <source>
        <dbReference type="EMBL" id="KAG5375563.1"/>
    </source>
</evidence>
<organism evidence="1 2">
    <name type="scientific">Brassica rapa subsp. trilocularis</name>
    <dbReference type="NCBI Taxonomy" id="1813537"/>
    <lineage>
        <taxon>Eukaryota</taxon>
        <taxon>Viridiplantae</taxon>
        <taxon>Streptophyta</taxon>
        <taxon>Embryophyta</taxon>
        <taxon>Tracheophyta</taxon>
        <taxon>Spermatophyta</taxon>
        <taxon>Magnoliopsida</taxon>
        <taxon>eudicotyledons</taxon>
        <taxon>Gunneridae</taxon>
        <taxon>Pentapetalae</taxon>
        <taxon>rosids</taxon>
        <taxon>malvids</taxon>
        <taxon>Brassicales</taxon>
        <taxon>Brassicaceae</taxon>
        <taxon>Brassiceae</taxon>
        <taxon>Brassica</taxon>
    </lineage>
</organism>
<evidence type="ECO:0008006" key="3">
    <source>
        <dbReference type="Google" id="ProtNLM"/>
    </source>
</evidence>
<comment type="caution">
    <text evidence="1">The sequence shown here is derived from an EMBL/GenBank/DDBJ whole genome shotgun (WGS) entry which is preliminary data.</text>
</comment>
<keyword evidence="2" id="KW-1185">Reference proteome</keyword>
<gene>
    <name evidence="1" type="primary">A10g503330.1_BraROA</name>
    <name evidence="1" type="ORF">IGI04_040159</name>
</gene>
<evidence type="ECO:0000313" key="2">
    <source>
        <dbReference type="Proteomes" id="UP000823674"/>
    </source>
</evidence>
<dbReference type="Proteomes" id="UP000823674">
    <property type="component" value="Chromosome A10"/>
</dbReference>
<accession>A0ABQ7KM09</accession>
<protein>
    <recommendedName>
        <fullName evidence="3">Secreted protein</fullName>
    </recommendedName>
</protein>
<sequence length="167" mass="18358">MSSNDLGSWPIYRMQQPIRFRLVAASVSLCMAPDACTVTPRAPHVLQHGQESCRAPPLLPVVRLHDWNSCKAPQHHTHGWPHASVACVATSRAWPLHLVLLCVRLHGLLSCTSTPPPCTVLAICIETPRASWSVYAIFDPSGIFSSRDQSRVLLLSFDPVVLASRHA</sequence>
<name>A0ABQ7KM09_BRACM</name>
<reference evidence="1 2" key="1">
    <citation type="submission" date="2021-03" db="EMBL/GenBank/DDBJ databases">
        <authorList>
            <person name="King G.J."/>
            <person name="Bancroft I."/>
            <person name="Baten A."/>
            <person name="Bloomfield J."/>
            <person name="Borpatragohain P."/>
            <person name="He Z."/>
            <person name="Irish N."/>
            <person name="Irwin J."/>
            <person name="Liu K."/>
            <person name="Mauleon R.P."/>
            <person name="Moore J."/>
            <person name="Morris R."/>
            <person name="Ostergaard L."/>
            <person name="Wang B."/>
            <person name="Wells R."/>
        </authorList>
    </citation>
    <scope>NUCLEOTIDE SEQUENCE [LARGE SCALE GENOMIC DNA]</scope>
    <source>
        <strain evidence="1">R-o-18</strain>
        <tissue evidence="1">Leaf</tissue>
    </source>
</reference>
<proteinExistence type="predicted"/>
<dbReference type="EMBL" id="JADBGQ010000010">
    <property type="protein sequence ID" value="KAG5375563.1"/>
    <property type="molecule type" value="Genomic_DNA"/>
</dbReference>